<organism evidence="10 11">
    <name type="scientific">Geomesophilobacter sediminis</name>
    <dbReference type="NCBI Taxonomy" id="2798584"/>
    <lineage>
        <taxon>Bacteria</taxon>
        <taxon>Pseudomonadati</taxon>
        <taxon>Thermodesulfobacteriota</taxon>
        <taxon>Desulfuromonadia</taxon>
        <taxon>Geobacterales</taxon>
        <taxon>Geobacteraceae</taxon>
        <taxon>Geomesophilobacter</taxon>
    </lineage>
</organism>
<evidence type="ECO:0000256" key="5">
    <source>
        <dbReference type="SAM" id="Coils"/>
    </source>
</evidence>
<keyword evidence="7" id="KW-1133">Transmembrane helix</keyword>
<dbReference type="InterPro" id="IPR004090">
    <property type="entry name" value="Chemotax_Me-accpt_rcpt"/>
</dbReference>
<feature type="compositionally biased region" description="Low complexity" evidence="6">
    <location>
        <begin position="284"/>
        <end position="308"/>
    </location>
</feature>
<evidence type="ECO:0000313" key="11">
    <source>
        <dbReference type="Proteomes" id="UP000636888"/>
    </source>
</evidence>
<dbReference type="SUPFAM" id="SSF58104">
    <property type="entry name" value="Methyl-accepting chemotaxis protein (MCP) signaling domain"/>
    <property type="match status" value="1"/>
</dbReference>
<keyword evidence="11" id="KW-1185">Reference proteome</keyword>
<dbReference type="InterPro" id="IPR024478">
    <property type="entry name" value="HlyB_4HB_MCP"/>
</dbReference>
<comment type="caution">
    <text evidence="10">The sequence shown here is derived from an EMBL/GenBank/DDBJ whole genome shotgun (WGS) entry which is preliminary data.</text>
</comment>
<dbReference type="GO" id="GO:0006935">
    <property type="term" value="P:chemotaxis"/>
    <property type="evidence" value="ECO:0007669"/>
    <property type="project" value="UniProtKB-KW"/>
</dbReference>
<dbReference type="PROSITE" id="PS50111">
    <property type="entry name" value="CHEMOTAXIS_TRANSDUC_2"/>
    <property type="match status" value="1"/>
</dbReference>
<name>A0A8J7INE6_9BACT</name>
<evidence type="ECO:0000256" key="7">
    <source>
        <dbReference type="SAM" id="Phobius"/>
    </source>
</evidence>
<dbReference type="SMART" id="SM00304">
    <property type="entry name" value="HAMP"/>
    <property type="match status" value="1"/>
</dbReference>
<dbReference type="GO" id="GO:0005886">
    <property type="term" value="C:plasma membrane"/>
    <property type="evidence" value="ECO:0007669"/>
    <property type="project" value="TreeGrafter"/>
</dbReference>
<dbReference type="EMBL" id="JAEMHM010000006">
    <property type="protein sequence ID" value="MBJ6724698.1"/>
    <property type="molecule type" value="Genomic_DNA"/>
</dbReference>
<dbReference type="CDD" id="cd19411">
    <property type="entry name" value="MCP2201-like_sensor"/>
    <property type="match status" value="1"/>
</dbReference>
<evidence type="ECO:0000256" key="4">
    <source>
        <dbReference type="PROSITE-ProRule" id="PRU00284"/>
    </source>
</evidence>
<evidence type="ECO:0000313" key="10">
    <source>
        <dbReference type="EMBL" id="MBJ6724698.1"/>
    </source>
</evidence>
<evidence type="ECO:0000256" key="6">
    <source>
        <dbReference type="SAM" id="MobiDB-lite"/>
    </source>
</evidence>
<feature type="domain" description="HAMP" evidence="9">
    <location>
        <begin position="213"/>
        <end position="265"/>
    </location>
</feature>
<comment type="subcellular location">
    <subcellularLocation>
        <location evidence="1">Membrane</location>
    </subcellularLocation>
</comment>
<accession>A0A8J7INE6</accession>
<dbReference type="PANTHER" id="PTHR43531:SF11">
    <property type="entry name" value="METHYL-ACCEPTING CHEMOTAXIS PROTEIN 3"/>
    <property type="match status" value="1"/>
</dbReference>
<keyword evidence="4" id="KW-0807">Transducer</keyword>
<dbReference type="Pfam" id="PF12729">
    <property type="entry name" value="4HB_MCP_1"/>
    <property type="match status" value="1"/>
</dbReference>
<dbReference type="SMART" id="SM00283">
    <property type="entry name" value="MA"/>
    <property type="match status" value="1"/>
</dbReference>
<dbReference type="AlphaFoldDB" id="A0A8J7INE6"/>
<feature type="region of interest" description="Disordered" evidence="6">
    <location>
        <begin position="506"/>
        <end position="557"/>
    </location>
</feature>
<feature type="coiled-coil region" evidence="5">
    <location>
        <begin position="456"/>
        <end position="483"/>
    </location>
</feature>
<feature type="transmembrane region" description="Helical" evidence="7">
    <location>
        <begin position="191"/>
        <end position="212"/>
    </location>
</feature>
<dbReference type="GO" id="GO:0004888">
    <property type="term" value="F:transmembrane signaling receptor activity"/>
    <property type="evidence" value="ECO:0007669"/>
    <property type="project" value="InterPro"/>
</dbReference>
<dbReference type="Pfam" id="PF00672">
    <property type="entry name" value="HAMP"/>
    <property type="match status" value="1"/>
</dbReference>
<reference evidence="10" key="1">
    <citation type="submission" date="2020-12" db="EMBL/GenBank/DDBJ databases">
        <title>Geomonas sp. Red875, isolated from river sediment.</title>
        <authorList>
            <person name="Xu Z."/>
            <person name="Zhang Z."/>
            <person name="Masuda Y."/>
            <person name="Itoh H."/>
            <person name="Senoo K."/>
        </authorList>
    </citation>
    <scope>NUCLEOTIDE SEQUENCE</scope>
    <source>
        <strain evidence="10">Red875</strain>
    </source>
</reference>
<evidence type="ECO:0000256" key="1">
    <source>
        <dbReference type="ARBA" id="ARBA00004370"/>
    </source>
</evidence>
<dbReference type="FunFam" id="1.10.287.950:FF:000001">
    <property type="entry name" value="Methyl-accepting chemotaxis sensory transducer"/>
    <property type="match status" value="1"/>
</dbReference>
<dbReference type="InterPro" id="IPR051310">
    <property type="entry name" value="MCP_chemotaxis"/>
</dbReference>
<dbReference type="PRINTS" id="PR00260">
    <property type="entry name" value="CHEMTRNSDUCR"/>
</dbReference>
<gene>
    <name evidence="10" type="ORF">JFN93_08275</name>
</gene>
<dbReference type="Pfam" id="PF00015">
    <property type="entry name" value="MCPsignal"/>
    <property type="match status" value="1"/>
</dbReference>
<keyword evidence="2" id="KW-0145">Chemotaxis</keyword>
<evidence type="ECO:0000256" key="2">
    <source>
        <dbReference type="ARBA" id="ARBA00022500"/>
    </source>
</evidence>
<dbReference type="PROSITE" id="PS50885">
    <property type="entry name" value="HAMP"/>
    <property type="match status" value="1"/>
</dbReference>
<dbReference type="InterPro" id="IPR004089">
    <property type="entry name" value="MCPsignal_dom"/>
</dbReference>
<dbReference type="Proteomes" id="UP000636888">
    <property type="component" value="Unassembled WGS sequence"/>
</dbReference>
<proteinExistence type="inferred from homology"/>
<comment type="similarity">
    <text evidence="3">Belongs to the methyl-accepting chemotaxis (MCP) protein family.</text>
</comment>
<dbReference type="CDD" id="cd06225">
    <property type="entry name" value="HAMP"/>
    <property type="match status" value="1"/>
</dbReference>
<dbReference type="RefSeq" id="WP_199383592.1">
    <property type="nucleotide sequence ID" value="NZ_JAEMHM010000006.1"/>
</dbReference>
<dbReference type="GO" id="GO:0007165">
    <property type="term" value="P:signal transduction"/>
    <property type="evidence" value="ECO:0007669"/>
    <property type="project" value="UniProtKB-KW"/>
</dbReference>
<feature type="domain" description="Methyl-accepting transducer" evidence="8">
    <location>
        <begin position="270"/>
        <end position="485"/>
    </location>
</feature>
<feature type="compositionally biased region" description="Low complexity" evidence="6">
    <location>
        <begin position="506"/>
        <end position="517"/>
    </location>
</feature>
<evidence type="ECO:0000256" key="3">
    <source>
        <dbReference type="ARBA" id="ARBA00029447"/>
    </source>
</evidence>
<keyword evidence="7" id="KW-0812">Transmembrane</keyword>
<dbReference type="Gene3D" id="1.10.287.950">
    <property type="entry name" value="Methyl-accepting chemotaxis protein"/>
    <property type="match status" value="1"/>
</dbReference>
<dbReference type="InterPro" id="IPR003660">
    <property type="entry name" value="HAMP_dom"/>
</dbReference>
<evidence type="ECO:0000259" key="8">
    <source>
        <dbReference type="PROSITE" id="PS50111"/>
    </source>
</evidence>
<keyword evidence="7" id="KW-0472">Membrane</keyword>
<evidence type="ECO:0000259" key="9">
    <source>
        <dbReference type="PROSITE" id="PS50885"/>
    </source>
</evidence>
<dbReference type="InterPro" id="IPR047347">
    <property type="entry name" value="YvaQ-like_sensor"/>
</dbReference>
<dbReference type="PANTHER" id="PTHR43531">
    <property type="entry name" value="PROTEIN ICFG"/>
    <property type="match status" value="1"/>
</dbReference>
<feature type="region of interest" description="Disordered" evidence="6">
    <location>
        <begin position="276"/>
        <end position="308"/>
    </location>
</feature>
<protein>
    <submittedName>
        <fullName evidence="10">MCP four helix bundle domain-containing protein</fullName>
    </submittedName>
</protein>
<keyword evidence="5" id="KW-0175">Coiled coil</keyword>
<sequence length="557" mass="59627">MKWFLDLGIAKKLIGSFLLLAVLAGGIGWIGTSKIHTIKTADTFLYEKVTMPLEDMGAISVAFQRVRINLRDLVETNDPAEKRKINETIKTLRTGIAEKVADIEKTLTSEEGRKLVEDYKQVRVEYGRYIEQIIALAEVDRDAEARAIITGEGKKSALHYQEVLDRMVNAKLEEAKVTAENNVKVANAATAFMIGVAIAGVVIALLLGLFIARIISVPLRRGVLFAHAVSEGDLTQTMDLDTKDEVGQLAQALNEMVTNLKEVVAGVQSASTNVAAGSEELSTSSGAMSQGASEQASSAEEVSSSMEEMSSTISHNADNAAQTERIAVRSAENAKESGKAVEQTVQAMREITGRITIIEEIARQTNLLALNAAIEAARAGEHGKGFAVVAAEVRKLAERSHGAAVQISELSANSVSIAEKAGQMLEQMVPDILKTAELVQEISASCREQGTGAEQINKAIQQLDQVIQQNASASEEIASTAEELSSQAELLQSSISFFRIENGRGASRTAAPRAIPATPRPTLPPAGRKPGATETKRTSGVDLSLGKDLLDDGFETY</sequence>